<gene>
    <name evidence="1" type="ORF">DSL99_1686</name>
</gene>
<accession>A0A4Q0PP01</accession>
<proteinExistence type="predicted"/>
<comment type="caution">
    <text evidence="1">The sequence shown here is derived from an EMBL/GenBank/DDBJ whole genome shotgun (WGS) entry which is preliminary data.</text>
</comment>
<name>A0A4Q0PP01_9FLAO</name>
<protein>
    <submittedName>
        <fullName evidence="1">Uncharacterized protein</fullName>
    </submittedName>
</protein>
<dbReference type="EMBL" id="QOVL01000006">
    <property type="protein sequence ID" value="RXG31862.1"/>
    <property type="molecule type" value="Genomic_DNA"/>
</dbReference>
<reference evidence="1 2" key="1">
    <citation type="submission" date="2018-07" db="EMBL/GenBank/DDBJ databases">
        <title>Leeuwenhoekiella genomics.</title>
        <authorList>
            <person name="Tahon G."/>
            <person name="Willems A."/>
        </authorList>
    </citation>
    <scope>NUCLEOTIDE SEQUENCE [LARGE SCALE GENOMIC DNA]</scope>
    <source>
        <strain evidence="1 2">LMG 1345</strain>
    </source>
</reference>
<dbReference type="Proteomes" id="UP000290608">
    <property type="component" value="Unassembled WGS sequence"/>
</dbReference>
<evidence type="ECO:0000313" key="1">
    <source>
        <dbReference type="EMBL" id="RXG31862.1"/>
    </source>
</evidence>
<dbReference type="AlphaFoldDB" id="A0A4Q0PP01"/>
<organism evidence="1 2">
    <name type="scientific">Leeuwenhoekiella marinoflava</name>
    <dbReference type="NCBI Taxonomy" id="988"/>
    <lineage>
        <taxon>Bacteria</taxon>
        <taxon>Pseudomonadati</taxon>
        <taxon>Bacteroidota</taxon>
        <taxon>Flavobacteriia</taxon>
        <taxon>Flavobacteriales</taxon>
        <taxon>Flavobacteriaceae</taxon>
        <taxon>Leeuwenhoekiella</taxon>
    </lineage>
</organism>
<evidence type="ECO:0000313" key="2">
    <source>
        <dbReference type="Proteomes" id="UP000290608"/>
    </source>
</evidence>
<sequence>MKSFFSILYLPLSADLQEKISVGLFMFNEQVKIFKFSEEKLQLLKGFLSSQRYGHLKSYLTHLKNDIDPGV</sequence>